<dbReference type="Proteomes" id="UP001143910">
    <property type="component" value="Unassembled WGS sequence"/>
</dbReference>
<proteinExistence type="predicted"/>
<comment type="caution">
    <text evidence="1">The sequence shown here is derived from an EMBL/GenBank/DDBJ whole genome shotgun (WGS) entry which is preliminary data.</text>
</comment>
<protein>
    <submittedName>
        <fullName evidence="1">Uncharacterized protein</fullName>
    </submittedName>
</protein>
<evidence type="ECO:0000313" key="1">
    <source>
        <dbReference type="EMBL" id="KAJ2971739.1"/>
    </source>
</evidence>
<evidence type="ECO:0000313" key="2">
    <source>
        <dbReference type="Proteomes" id="UP001143910"/>
    </source>
</evidence>
<dbReference type="EMBL" id="JANJQO010001281">
    <property type="protein sequence ID" value="KAJ2971739.1"/>
    <property type="molecule type" value="Genomic_DNA"/>
</dbReference>
<name>A0ACC1MZU0_9HYPO</name>
<sequence length="181" mass="19988">MKPSTLYRTLACVLLANLGQASPARPAPVELSDAVRAAYPGRLWAADYNGNVPDASTKWVLTNDFGTLPEYWIAEDDAATTELSPPDEKLSGRDLTAWAIAYSWLNCHEEDQIGWVNSPTSGMCYGLWSDSRGKGRSMWISGRTTQINAYVDAACAQISFVIRNYSGCKDNINIRSIWMRG</sequence>
<gene>
    <name evidence="1" type="ORF">NQ176_g7545</name>
</gene>
<keyword evidence="2" id="KW-1185">Reference proteome</keyword>
<organism evidence="1 2">
    <name type="scientific">Zarea fungicola</name>
    <dbReference type="NCBI Taxonomy" id="93591"/>
    <lineage>
        <taxon>Eukaryota</taxon>
        <taxon>Fungi</taxon>
        <taxon>Dikarya</taxon>
        <taxon>Ascomycota</taxon>
        <taxon>Pezizomycotina</taxon>
        <taxon>Sordariomycetes</taxon>
        <taxon>Hypocreomycetidae</taxon>
        <taxon>Hypocreales</taxon>
        <taxon>Cordycipitaceae</taxon>
        <taxon>Zarea</taxon>
    </lineage>
</organism>
<accession>A0ACC1MZU0</accession>
<reference evidence="1" key="1">
    <citation type="submission" date="2022-08" db="EMBL/GenBank/DDBJ databases">
        <title>Genome Sequence of Lecanicillium fungicola.</title>
        <authorList>
            <person name="Buettner E."/>
        </authorList>
    </citation>
    <scope>NUCLEOTIDE SEQUENCE</scope>
    <source>
        <strain evidence="1">Babe33</strain>
    </source>
</reference>